<dbReference type="Gene3D" id="1.10.510.10">
    <property type="entry name" value="Transferase(Phosphotransferase) domain 1"/>
    <property type="match status" value="1"/>
</dbReference>
<dbReference type="GO" id="GO:0004672">
    <property type="term" value="F:protein kinase activity"/>
    <property type="evidence" value="ECO:0007669"/>
    <property type="project" value="InterPro"/>
</dbReference>
<name>A0A0A9CVM9_ARUDO</name>
<dbReference type="Pfam" id="PF07714">
    <property type="entry name" value="PK_Tyr_Ser-Thr"/>
    <property type="match status" value="1"/>
</dbReference>
<accession>A0A0A9CVM9</accession>
<dbReference type="InterPro" id="IPR001245">
    <property type="entry name" value="Ser-Thr/Tyr_kinase_cat_dom"/>
</dbReference>
<evidence type="ECO:0000313" key="2">
    <source>
        <dbReference type="EMBL" id="JAD80409.1"/>
    </source>
</evidence>
<organism evidence="2">
    <name type="scientific">Arundo donax</name>
    <name type="common">Giant reed</name>
    <name type="synonym">Donax arundinaceus</name>
    <dbReference type="NCBI Taxonomy" id="35708"/>
    <lineage>
        <taxon>Eukaryota</taxon>
        <taxon>Viridiplantae</taxon>
        <taxon>Streptophyta</taxon>
        <taxon>Embryophyta</taxon>
        <taxon>Tracheophyta</taxon>
        <taxon>Spermatophyta</taxon>
        <taxon>Magnoliopsida</taxon>
        <taxon>Liliopsida</taxon>
        <taxon>Poales</taxon>
        <taxon>Poaceae</taxon>
        <taxon>PACMAD clade</taxon>
        <taxon>Arundinoideae</taxon>
        <taxon>Arundineae</taxon>
        <taxon>Arundo</taxon>
    </lineage>
</organism>
<dbReference type="AlphaFoldDB" id="A0A0A9CVM9"/>
<evidence type="ECO:0000259" key="1">
    <source>
        <dbReference type="Pfam" id="PF07714"/>
    </source>
</evidence>
<reference evidence="2" key="1">
    <citation type="submission" date="2014-09" db="EMBL/GenBank/DDBJ databases">
        <authorList>
            <person name="Magalhaes I.L.F."/>
            <person name="Oliveira U."/>
            <person name="Santos F.R."/>
            <person name="Vidigal T.H.D.A."/>
            <person name="Brescovit A.D."/>
            <person name="Santos A.J."/>
        </authorList>
    </citation>
    <scope>NUCLEOTIDE SEQUENCE</scope>
    <source>
        <tissue evidence="2">Shoot tissue taken approximately 20 cm above the soil surface</tissue>
    </source>
</reference>
<dbReference type="SUPFAM" id="SSF56112">
    <property type="entry name" value="Protein kinase-like (PK-like)"/>
    <property type="match status" value="1"/>
</dbReference>
<reference evidence="2" key="2">
    <citation type="journal article" date="2015" name="Data Brief">
        <title>Shoot transcriptome of the giant reed, Arundo donax.</title>
        <authorList>
            <person name="Barrero R.A."/>
            <person name="Guerrero F.D."/>
            <person name="Moolhuijzen P."/>
            <person name="Goolsby J.A."/>
            <person name="Tidwell J."/>
            <person name="Bellgard S.E."/>
            <person name="Bellgard M.I."/>
        </authorList>
    </citation>
    <scope>NUCLEOTIDE SEQUENCE</scope>
    <source>
        <tissue evidence="2">Shoot tissue taken approximately 20 cm above the soil surface</tissue>
    </source>
</reference>
<dbReference type="EMBL" id="GBRH01217486">
    <property type="protein sequence ID" value="JAD80409.1"/>
    <property type="molecule type" value="Transcribed_RNA"/>
</dbReference>
<sequence>MHQRLDIPSDVDPQWTSIIQRCWESDPQQRPSFQELLERLRELQRHYAIQQRNVRSNIEE</sequence>
<proteinExistence type="predicted"/>
<feature type="domain" description="Serine-threonine/tyrosine-protein kinase catalytic" evidence="1">
    <location>
        <begin position="3"/>
        <end position="40"/>
    </location>
</feature>
<dbReference type="InterPro" id="IPR011009">
    <property type="entry name" value="Kinase-like_dom_sf"/>
</dbReference>
<protein>
    <recommendedName>
        <fullName evidence="1">Serine-threonine/tyrosine-protein kinase catalytic domain-containing protein</fullName>
    </recommendedName>
</protein>